<dbReference type="EMBL" id="QQAH01000001">
    <property type="protein sequence ID" value="RDD83185.1"/>
    <property type="molecule type" value="Genomic_DNA"/>
</dbReference>
<feature type="domain" description="Glycosyltransferase 2-like" evidence="1">
    <location>
        <begin position="237"/>
        <end position="392"/>
    </location>
</feature>
<evidence type="ECO:0000313" key="3">
    <source>
        <dbReference type="Proteomes" id="UP000253782"/>
    </source>
</evidence>
<feature type="domain" description="Glycosyltransferase 2-like" evidence="1">
    <location>
        <begin position="490"/>
        <end position="666"/>
    </location>
</feature>
<dbReference type="SUPFAM" id="SSF53448">
    <property type="entry name" value="Nucleotide-diphospho-sugar transferases"/>
    <property type="match status" value="2"/>
</dbReference>
<dbReference type="AlphaFoldDB" id="A0A369UT05"/>
<protein>
    <submittedName>
        <fullName evidence="2">Glycosyltransferase family 2 protein</fullName>
    </submittedName>
</protein>
<keyword evidence="3" id="KW-1185">Reference proteome</keyword>
<dbReference type="PANTHER" id="PTHR43179:SF7">
    <property type="entry name" value="RHAMNOSYLTRANSFERASE WBBL"/>
    <property type="match status" value="1"/>
</dbReference>
<dbReference type="InterPro" id="IPR001173">
    <property type="entry name" value="Glyco_trans_2-like"/>
</dbReference>
<accession>A0A369UT05</accession>
<dbReference type="CDD" id="cd04184">
    <property type="entry name" value="GT2_RfbC_Mx_like"/>
    <property type="match status" value="1"/>
</dbReference>
<evidence type="ECO:0000313" key="2">
    <source>
        <dbReference type="EMBL" id="RDD83185.1"/>
    </source>
</evidence>
<evidence type="ECO:0000259" key="1">
    <source>
        <dbReference type="Pfam" id="PF00535"/>
    </source>
</evidence>
<dbReference type="Pfam" id="PF00535">
    <property type="entry name" value="Glycos_transf_2"/>
    <property type="match status" value="2"/>
</dbReference>
<dbReference type="Proteomes" id="UP000253782">
    <property type="component" value="Unassembled WGS sequence"/>
</dbReference>
<organism evidence="2 3">
    <name type="scientific">Dyella tabacisoli</name>
    <dbReference type="NCBI Taxonomy" id="2282381"/>
    <lineage>
        <taxon>Bacteria</taxon>
        <taxon>Pseudomonadati</taxon>
        <taxon>Pseudomonadota</taxon>
        <taxon>Gammaproteobacteria</taxon>
        <taxon>Lysobacterales</taxon>
        <taxon>Rhodanobacteraceae</taxon>
        <taxon>Dyella</taxon>
    </lineage>
</organism>
<comment type="caution">
    <text evidence="2">The sequence shown here is derived from an EMBL/GenBank/DDBJ whole genome shotgun (WGS) entry which is preliminary data.</text>
</comment>
<dbReference type="PANTHER" id="PTHR43179">
    <property type="entry name" value="RHAMNOSYLTRANSFERASE WBBL"/>
    <property type="match status" value="1"/>
</dbReference>
<proteinExistence type="predicted"/>
<reference evidence="2 3" key="1">
    <citation type="submission" date="2018-07" db="EMBL/GenBank/DDBJ databases">
        <title>Dyella tabacisoli L4-6T, whole genome shotgun sequence.</title>
        <authorList>
            <person name="Zhou X.-K."/>
            <person name="Li W.-J."/>
            <person name="Duan Y.-Q."/>
        </authorList>
    </citation>
    <scope>NUCLEOTIDE SEQUENCE [LARGE SCALE GENOMIC DNA]</scope>
    <source>
        <strain evidence="2 3">L4-6</strain>
    </source>
</reference>
<gene>
    <name evidence="2" type="ORF">DVJ77_00835</name>
</gene>
<dbReference type="InterPro" id="IPR029044">
    <property type="entry name" value="Nucleotide-diphossugar_trans"/>
</dbReference>
<dbReference type="GO" id="GO:0016757">
    <property type="term" value="F:glycosyltransferase activity"/>
    <property type="evidence" value="ECO:0007669"/>
    <property type="project" value="UniProtKB-KW"/>
</dbReference>
<dbReference type="Gene3D" id="3.90.550.10">
    <property type="entry name" value="Spore Coat Polysaccharide Biosynthesis Protein SpsA, Chain A"/>
    <property type="match status" value="2"/>
</dbReference>
<sequence>MKSMRRKGSKKNGFGQALLAIDAIDLVAKPFRRTSSASSEAFDADPSTDNLRQFRLKPSCGETLTGGWYLFELDLPVLDQTLSWAAFYPHYRTSLNEESHLPLPLTETSPGKHLAIARFTHELVNLRFDIVARSQFELDQARLSKLSKLEAAYRMLFTLIRSTVSIKKKITVMLTATAKLCLKGQRGFATWLYHEYSEGQQTPLCGRYLMWVRLYGNSIPTDIKTRIHAMPRKPLISVVIRTCNTHEVALRLCIESVIAQHYPCWELHIADNASDKPHIRLLLNEFTRRDPRIKIVLMEHRSDNSDVLNSAIDQARGDYITVIRDQDELHPLALYRIANEVNKHPEWKIVYTDADKIDDRRIRFDPNFKPDWNYELLLSQNYIRHLCVFDSALVKTVIGFRRGFDGGEDYDFLLRCVERLGSAQIGHIAAVLYHERPASISPKSKAMHAGDTKALEQHFIRIGVDATVAAAADGIRRIRFPCPQPAPRVSLVVPTRNKTKLLRSCLDSILRSTYENYEIIVVDNGSTDSSTLRYLDKASKLSNVQVLRYDAPFNYSAINNFAERHATGDVIGLVNNDIEIITPDWMEEMVSHAIRPDVGAVGAMLYYPDGTIQHAGVIVGLGGVAGHAYLHQPRGYGGSHNRGLLLQNLSAVTAACMLVRREVYNAVGGLDESLKVAFNDVDFCLRVRDAGYRNVWTPYAQMYHLESASRGSEITPEQQDRFQREIEFMRSRWGKRLLKDPAYNANLSLSSHCFDLAFPPRS</sequence>
<keyword evidence="2" id="KW-0808">Transferase</keyword>
<dbReference type="CDD" id="cd04186">
    <property type="entry name" value="GT_2_like_c"/>
    <property type="match status" value="1"/>
</dbReference>
<name>A0A369UT05_9GAMM</name>